<dbReference type="Gene3D" id="3.90.226.10">
    <property type="entry name" value="2-enoyl-CoA Hydratase, Chain A, domain 1"/>
    <property type="match status" value="1"/>
</dbReference>
<name>A0ABU5N7J1_9MICO</name>
<accession>A0ABU5N7J1</accession>
<reference evidence="3 4" key="1">
    <citation type="submission" date="2023-10" db="EMBL/GenBank/DDBJ databases">
        <title>Microbacterium xanthum sp. nov., isolated from seaweed.</title>
        <authorList>
            <person name="Lee S.D."/>
        </authorList>
    </citation>
    <scope>NUCLEOTIDE SEQUENCE [LARGE SCALE GENOMIC DNA]</scope>
    <source>
        <strain evidence="3 4">KCTC 19124</strain>
    </source>
</reference>
<proteinExistence type="inferred from homology"/>
<dbReference type="InterPro" id="IPR014748">
    <property type="entry name" value="Enoyl-CoA_hydra_C"/>
</dbReference>
<keyword evidence="4" id="KW-1185">Reference proteome</keyword>
<evidence type="ECO:0000256" key="2">
    <source>
        <dbReference type="RuleBase" id="RU003707"/>
    </source>
</evidence>
<dbReference type="InterPro" id="IPR001753">
    <property type="entry name" value="Enoyl-CoA_hydra/iso"/>
</dbReference>
<evidence type="ECO:0000313" key="3">
    <source>
        <dbReference type="EMBL" id="MDZ8162038.1"/>
    </source>
</evidence>
<dbReference type="Pfam" id="PF00378">
    <property type="entry name" value="ECH_1"/>
    <property type="match status" value="1"/>
</dbReference>
<protein>
    <submittedName>
        <fullName evidence="3">Enoyl-CoA hydratase/isomerase family protein</fullName>
    </submittedName>
</protein>
<dbReference type="EMBL" id="JAWJYN010000002">
    <property type="protein sequence ID" value="MDZ8162038.1"/>
    <property type="molecule type" value="Genomic_DNA"/>
</dbReference>
<dbReference type="InterPro" id="IPR018376">
    <property type="entry name" value="Enoyl-CoA_hyd/isom_CS"/>
</dbReference>
<dbReference type="InterPro" id="IPR029045">
    <property type="entry name" value="ClpP/crotonase-like_dom_sf"/>
</dbReference>
<dbReference type="PROSITE" id="PS00166">
    <property type="entry name" value="ENOYL_COA_HYDRATASE"/>
    <property type="match status" value="1"/>
</dbReference>
<dbReference type="InterPro" id="IPR051683">
    <property type="entry name" value="Enoyl-CoA_Hydratase/Isomerase"/>
</dbReference>
<dbReference type="SUPFAM" id="SSF52096">
    <property type="entry name" value="ClpP/crotonase"/>
    <property type="match status" value="1"/>
</dbReference>
<dbReference type="Gene3D" id="1.10.12.10">
    <property type="entry name" value="Lyase 2-enoyl-coa Hydratase, Chain A, domain 2"/>
    <property type="match status" value="1"/>
</dbReference>
<evidence type="ECO:0000256" key="1">
    <source>
        <dbReference type="ARBA" id="ARBA00005254"/>
    </source>
</evidence>
<sequence length="255" mass="27240">MASIDLRIDATDRVAWIVLNNPARANAISASMWTSLAETVTSLRDRGDVQTLCIVGDGAHFSSGAEISELHRVLFSGENLIPAATDALEAFPKPTIAIIRGNCIGGGWELASACDLRIAATSANIAITPARLGVVYPATGVRRLVEIVGRPRARQLLYTGRHLPAPEAAAYGLLSDVVDDDELDAVVARLLATLRSRSQLSIMAAKDLIASADDPRTAAERHATWNELSATSGEVAEGQQAFFEQRAPRFPWSPS</sequence>
<dbReference type="PANTHER" id="PTHR42964">
    <property type="entry name" value="ENOYL-COA HYDRATASE"/>
    <property type="match status" value="1"/>
</dbReference>
<dbReference type="CDD" id="cd06558">
    <property type="entry name" value="crotonase-like"/>
    <property type="match status" value="1"/>
</dbReference>
<organism evidence="3 4">
    <name type="scientific">Microbacterium aquimaris</name>
    <dbReference type="NCBI Taxonomy" id="459816"/>
    <lineage>
        <taxon>Bacteria</taxon>
        <taxon>Bacillati</taxon>
        <taxon>Actinomycetota</taxon>
        <taxon>Actinomycetes</taxon>
        <taxon>Micrococcales</taxon>
        <taxon>Microbacteriaceae</taxon>
        <taxon>Microbacterium</taxon>
    </lineage>
</organism>
<comment type="similarity">
    <text evidence="1 2">Belongs to the enoyl-CoA hydratase/isomerase family.</text>
</comment>
<gene>
    <name evidence="3" type="ORF">R2Q92_09300</name>
</gene>
<evidence type="ECO:0000313" key="4">
    <source>
        <dbReference type="Proteomes" id="UP001291912"/>
    </source>
</evidence>
<dbReference type="RefSeq" id="WP_194424535.1">
    <property type="nucleotide sequence ID" value="NZ_BAAAPT010000002.1"/>
</dbReference>
<comment type="caution">
    <text evidence="3">The sequence shown here is derived from an EMBL/GenBank/DDBJ whole genome shotgun (WGS) entry which is preliminary data.</text>
</comment>
<dbReference type="Proteomes" id="UP001291912">
    <property type="component" value="Unassembled WGS sequence"/>
</dbReference>
<dbReference type="PANTHER" id="PTHR42964:SF1">
    <property type="entry name" value="POLYKETIDE BIOSYNTHESIS ENOYL-COA HYDRATASE PKSH-RELATED"/>
    <property type="match status" value="1"/>
</dbReference>